<dbReference type="Gene3D" id="2.160.20.10">
    <property type="entry name" value="Single-stranded right-handed beta-helix, Pectin lyase-like"/>
    <property type="match status" value="2"/>
</dbReference>
<accession>A0A2A8CTR0</accession>
<dbReference type="SMART" id="SM00710">
    <property type="entry name" value="PbH1"/>
    <property type="match status" value="8"/>
</dbReference>
<comment type="caution">
    <text evidence="2">The sequence shown here is derived from an EMBL/GenBank/DDBJ whole genome shotgun (WGS) entry which is preliminary data.</text>
</comment>
<evidence type="ECO:0000313" key="2">
    <source>
        <dbReference type="EMBL" id="PEN11076.1"/>
    </source>
</evidence>
<dbReference type="InterPro" id="IPR006626">
    <property type="entry name" value="PbH1"/>
</dbReference>
<dbReference type="InterPro" id="IPR011050">
    <property type="entry name" value="Pectin_lyase_fold/virulence"/>
</dbReference>
<dbReference type="NCBIfam" id="TIGR04183">
    <property type="entry name" value="Por_Secre_tail"/>
    <property type="match status" value="1"/>
</dbReference>
<dbReference type="SUPFAM" id="SSF51126">
    <property type="entry name" value="Pectin lyase-like"/>
    <property type="match status" value="1"/>
</dbReference>
<feature type="region of interest" description="Disordered" evidence="1">
    <location>
        <begin position="668"/>
        <end position="696"/>
    </location>
</feature>
<sequence>MISALFLLTASHGEAVAQTFTVNSNGDDPDATLDGTCDTGQVTSSGAPECTLRAAMQEANDGDGAGGQLDVIEFSIGTSSVINTSSLPEITDPVVIDGETAPLGAIPRIRIDGGPGDGLVVKSGGTTLRGLQILRFQGNGIVLDGGDENVITNCQIGDFVTQSDQPAGYANGGHGILITNGSTLNRIGSQSDSDDRNIISGNGGSGIRIDGGAPGQTNNTIGGNYIGVAADGETDLGNAVHGIHLLNSTSSNAIGSAQTGDLPNVISGNNEDGIHMDGDVNQTNSTSNNSVSKNIIGLSASQSKAIQNGKNGISIDGANHNTIGSTLAAPVVIAGNGEDGVEIYGEDITVQASFIGVNDSGTIFGNAQEGISTVGGSANLTIGASSSASANIIGGNQRGIRFFRTTGSEIMGNFIGVTRQDAAIGNTFYGIGLFSSASNVIGGTGDEEHNVVSGNGSDGIVLSGAATQDNQVIGNRVGTNDAADALIGNGDSGILIDVDANDNQIGGAAAGEGNVLAGNNVDLYIKSSNNAVEGNYFETNANADDLSTSSNSLRTGPNAMLNAIGGTTSGTENVFGYTPSNVIRLLGSFNIVGGNYIGVHPNGTAMPVTNGIVLEGNSQVVGTTNPGAGNTIANVETGVRIDSGTGHMIRGNSMSNVGTLGIDIDSDGSTANDAGDADDGTNRLQNAPTISDGDYDSGANEISVTYSVNSDPSLTGSGASTYPLMVDFYIADGTSPVGRTYIGTDKYEATDYSGCGSPPCTATVTFTPSVAVSDQDFLVGVTVDDVGNTSEFSTPPDQLPVELASFDVLPTDGRSARITWQTLSEKNNDRFEIEHQAPDATSFVQAGTVEGAGTTTQPESYSLTLDELEVGTHTFRLRQIDVDGTATVLGERTIKVSLDTAFELSLGPNPVRSAAKGTLVLQDAQTVRATMYDVLGREVQVVHDGPMKAGQNDLSLDASALGSGRYFLRINGESFSTTESITVVR</sequence>
<gene>
    <name evidence="2" type="ORF">CRI94_16780</name>
</gene>
<evidence type="ECO:0000256" key="1">
    <source>
        <dbReference type="SAM" id="MobiDB-lite"/>
    </source>
</evidence>
<dbReference type="AlphaFoldDB" id="A0A2A8CTR0"/>
<dbReference type="InterPro" id="IPR012334">
    <property type="entry name" value="Pectin_lyas_fold"/>
</dbReference>
<dbReference type="Proteomes" id="UP000220102">
    <property type="component" value="Unassembled WGS sequence"/>
</dbReference>
<evidence type="ECO:0000313" key="3">
    <source>
        <dbReference type="Proteomes" id="UP000220102"/>
    </source>
</evidence>
<reference evidence="2 3" key="1">
    <citation type="submission" date="2017-10" db="EMBL/GenBank/DDBJ databases">
        <title>Draft genome of Longibacter Salinarum.</title>
        <authorList>
            <person name="Goh K.M."/>
            <person name="Shamsir M.S."/>
            <person name="Lim S.W."/>
        </authorList>
    </citation>
    <scope>NUCLEOTIDE SEQUENCE [LARGE SCALE GENOMIC DNA]</scope>
    <source>
        <strain evidence="2 3">KCTC 52045</strain>
    </source>
</reference>
<dbReference type="EMBL" id="PDEQ01000012">
    <property type="protein sequence ID" value="PEN11076.1"/>
    <property type="molecule type" value="Genomic_DNA"/>
</dbReference>
<organism evidence="2 3">
    <name type="scientific">Longibacter salinarum</name>
    <dbReference type="NCBI Taxonomy" id="1850348"/>
    <lineage>
        <taxon>Bacteria</taxon>
        <taxon>Pseudomonadati</taxon>
        <taxon>Rhodothermota</taxon>
        <taxon>Rhodothermia</taxon>
        <taxon>Rhodothermales</taxon>
        <taxon>Salisaetaceae</taxon>
        <taxon>Longibacter</taxon>
    </lineage>
</organism>
<dbReference type="InterPro" id="IPR026444">
    <property type="entry name" value="Secre_tail"/>
</dbReference>
<proteinExistence type="predicted"/>
<keyword evidence="3" id="KW-1185">Reference proteome</keyword>
<protein>
    <recommendedName>
        <fullName evidence="4">Secretion system C-terminal sorting domain-containing protein</fullName>
    </recommendedName>
</protein>
<evidence type="ECO:0008006" key="4">
    <source>
        <dbReference type="Google" id="ProtNLM"/>
    </source>
</evidence>
<name>A0A2A8CTR0_9BACT</name>